<proteinExistence type="predicted"/>
<evidence type="ECO:0000313" key="1">
    <source>
        <dbReference type="EMBL" id="ASD51981.1"/>
    </source>
</evidence>
<reference evidence="1 2" key="1">
    <citation type="submission" date="2017-04" db="EMBL/GenBank/DDBJ databases">
        <title>Isolation of lytic bacteriophages infecting Pseudomonas strains for biocontrol of fish and shrimp spoilage during chilled storage.</title>
        <authorList>
            <person name="Yang Z."/>
            <person name="Tao X."/>
            <person name="Gao L."/>
            <person name="Rao S."/>
        </authorList>
    </citation>
    <scope>NUCLEOTIDE SEQUENCE [LARGE SCALE GENOMIC DNA]</scope>
</reference>
<name>A0A2U7NEZ6_9CAUD</name>
<gene>
    <name evidence="1" type="ORF">PspYZU05_29</name>
</gene>
<organism evidence="1 2">
    <name type="scientific">Pseudomonas phage PspYZU05</name>
    <dbReference type="NCBI Taxonomy" id="1983556"/>
    <lineage>
        <taxon>Viruses</taxon>
        <taxon>Duplodnaviria</taxon>
        <taxon>Heunggongvirae</taxon>
        <taxon>Uroviricota</taxon>
        <taxon>Caudoviricetes</taxon>
        <taxon>Pantevenvirales</taxon>
        <taxon>Straboviridae</taxon>
        <taxon>Jiangsuvirus</taxon>
        <taxon>Jiangsuvirus pspyzu05</taxon>
    </lineage>
</organism>
<protein>
    <submittedName>
        <fullName evidence="1">Uncharacterized protein</fullName>
    </submittedName>
</protein>
<accession>A0A2U7NEZ6</accession>
<dbReference type="Proteomes" id="UP000247773">
    <property type="component" value="Genome"/>
</dbReference>
<dbReference type="EMBL" id="KY971610">
    <property type="protein sequence ID" value="ASD51981.1"/>
    <property type="molecule type" value="Genomic_DNA"/>
</dbReference>
<evidence type="ECO:0000313" key="2">
    <source>
        <dbReference type="Proteomes" id="UP000247773"/>
    </source>
</evidence>
<keyword evidence="2" id="KW-1185">Reference proteome</keyword>
<sequence length="158" mass="18718">MNAVLEIYAVGQGHRLLDQRNIVFDFDIIQKELEEIEQSGDYDGFDDTYQVDLLVVDGKDLYKGTIIELKTLFDEFQYKMDLSKKIREVFGQESVSIKNCYDLYITINGHYFFLVYRDNEEQVYLNHIHRVNGLFNRNGKYSKTLYKSQIVEYLLTLI</sequence>